<evidence type="ECO:0000256" key="1">
    <source>
        <dbReference type="ARBA" id="ARBA00022801"/>
    </source>
</evidence>
<organism evidence="3 4">
    <name type="scientific">Capillimicrobium parvum</name>
    <dbReference type="NCBI Taxonomy" id="2884022"/>
    <lineage>
        <taxon>Bacteria</taxon>
        <taxon>Bacillati</taxon>
        <taxon>Actinomycetota</taxon>
        <taxon>Thermoleophilia</taxon>
        <taxon>Solirubrobacterales</taxon>
        <taxon>Capillimicrobiaceae</taxon>
        <taxon>Capillimicrobium</taxon>
    </lineage>
</organism>
<name>A0A9E6Y3G4_9ACTN</name>
<dbReference type="AlphaFoldDB" id="A0A9E6Y3G4"/>
<evidence type="ECO:0000313" key="4">
    <source>
        <dbReference type="Proteomes" id="UP001162834"/>
    </source>
</evidence>
<dbReference type="SUPFAM" id="SSF63817">
    <property type="entry name" value="Sortase"/>
    <property type="match status" value="1"/>
</dbReference>
<dbReference type="EMBL" id="CP087164">
    <property type="protein sequence ID" value="UGS39274.1"/>
    <property type="molecule type" value="Genomic_DNA"/>
</dbReference>
<keyword evidence="4" id="KW-1185">Reference proteome</keyword>
<feature type="active site" description="Proton donor/acceptor" evidence="2">
    <location>
        <position position="139"/>
    </location>
</feature>
<evidence type="ECO:0008006" key="5">
    <source>
        <dbReference type="Google" id="ProtNLM"/>
    </source>
</evidence>
<protein>
    <recommendedName>
        <fullName evidence="5">Class E sortase</fullName>
    </recommendedName>
</protein>
<dbReference type="InterPro" id="IPR005754">
    <property type="entry name" value="Sortase"/>
</dbReference>
<dbReference type="Pfam" id="PF04203">
    <property type="entry name" value="Sortase"/>
    <property type="match status" value="1"/>
</dbReference>
<dbReference type="InterPro" id="IPR023365">
    <property type="entry name" value="Sortase_dom-sf"/>
</dbReference>
<dbReference type="GO" id="GO:0016787">
    <property type="term" value="F:hydrolase activity"/>
    <property type="evidence" value="ECO:0007669"/>
    <property type="project" value="UniProtKB-KW"/>
</dbReference>
<dbReference type="RefSeq" id="WP_259313279.1">
    <property type="nucleotide sequence ID" value="NZ_CP087164.1"/>
</dbReference>
<dbReference type="CDD" id="cd05830">
    <property type="entry name" value="Sortase_E"/>
    <property type="match status" value="1"/>
</dbReference>
<gene>
    <name evidence="3" type="ORF">DSM104329_05708</name>
</gene>
<dbReference type="InterPro" id="IPR042003">
    <property type="entry name" value="Sortase_E"/>
</dbReference>
<feature type="active site" description="Acyl-thioester intermediate" evidence="2">
    <location>
        <position position="199"/>
    </location>
</feature>
<dbReference type="Gene3D" id="2.40.260.10">
    <property type="entry name" value="Sortase"/>
    <property type="match status" value="1"/>
</dbReference>
<sequence length="236" mass="26069">MRRSLRFLSTVLIVAGVLLVADALVTVLWQEPISAVIAQRSQSELRKDLDQLADAGPTPVQARALRSLPTTERRLAYAARELRRRTAEGDALGRIVLPTLDKRFVMVAGDAPADLRKGPGVYPDTPLPGTGATTAIAGHRTTYLAPFRNLDDLDRGDQIRLEMPYGDFTYVVERRQIVQPDDVSVIRRTGYERVVLTACHPLYSAAQRIVVSARLVRVVPSRRIAAIAAAAERPRR</sequence>
<dbReference type="KEGG" id="sbae:DSM104329_05708"/>
<reference evidence="3" key="1">
    <citation type="journal article" date="2022" name="Int. J. Syst. Evol. Microbiol.">
        <title>Pseudomonas aegrilactucae sp. nov. and Pseudomonas morbosilactucae sp. nov., pathogens causing bacterial rot of lettuce in Japan.</title>
        <authorList>
            <person name="Sawada H."/>
            <person name="Fujikawa T."/>
            <person name="Satou M."/>
        </authorList>
    </citation>
    <scope>NUCLEOTIDE SEQUENCE</scope>
    <source>
        <strain evidence="3">0166_1</strain>
    </source>
</reference>
<proteinExistence type="predicted"/>
<dbReference type="NCBIfam" id="TIGR01076">
    <property type="entry name" value="sortase_fam"/>
    <property type="match status" value="1"/>
</dbReference>
<evidence type="ECO:0000256" key="2">
    <source>
        <dbReference type="PIRSR" id="PIRSR605754-1"/>
    </source>
</evidence>
<keyword evidence="1" id="KW-0378">Hydrolase</keyword>
<dbReference type="Proteomes" id="UP001162834">
    <property type="component" value="Chromosome"/>
</dbReference>
<evidence type="ECO:0000313" key="3">
    <source>
        <dbReference type="EMBL" id="UGS39274.1"/>
    </source>
</evidence>
<accession>A0A9E6Y3G4</accession>